<dbReference type="HAMAP" id="MF_00321">
    <property type="entry name" value="GTPase_EngB"/>
    <property type="match status" value="1"/>
</dbReference>
<keyword evidence="4" id="KW-0479">Metal-binding</keyword>
<comment type="cofactor">
    <cofactor evidence="1">
        <name>Mg(2+)</name>
        <dbReference type="ChEBI" id="CHEBI:18420"/>
    </cofactor>
</comment>
<dbReference type="Pfam" id="PF01926">
    <property type="entry name" value="MMR_HSR1"/>
    <property type="match status" value="1"/>
</dbReference>
<dbReference type="CDD" id="cd01876">
    <property type="entry name" value="YihA_EngB"/>
    <property type="match status" value="1"/>
</dbReference>
<keyword evidence="5 10" id="KW-0547">Nucleotide-binding</keyword>
<feature type="domain" description="EngB-type G" evidence="12">
    <location>
        <begin position="56"/>
        <end position="236"/>
    </location>
</feature>
<evidence type="ECO:0000256" key="4">
    <source>
        <dbReference type="ARBA" id="ARBA00022723"/>
    </source>
</evidence>
<dbReference type="GO" id="GO:0046872">
    <property type="term" value="F:metal ion binding"/>
    <property type="evidence" value="ECO:0007669"/>
    <property type="project" value="UniProtKB-KW"/>
</dbReference>
<dbReference type="PANTHER" id="PTHR11649:SF13">
    <property type="entry name" value="ENGB-TYPE G DOMAIN-CONTAINING PROTEIN"/>
    <property type="match status" value="1"/>
</dbReference>
<evidence type="ECO:0000256" key="9">
    <source>
        <dbReference type="ARBA" id="ARBA00023306"/>
    </source>
</evidence>
<dbReference type="SUPFAM" id="SSF52540">
    <property type="entry name" value="P-loop containing nucleoside triphosphate hydrolases"/>
    <property type="match status" value="1"/>
</dbReference>
<name>A0A1I4AF30_9HYPH</name>
<evidence type="ECO:0000256" key="3">
    <source>
        <dbReference type="ARBA" id="ARBA00022618"/>
    </source>
</evidence>
<dbReference type="InterPro" id="IPR027417">
    <property type="entry name" value="P-loop_NTPase"/>
</dbReference>
<comment type="similarity">
    <text evidence="2 10">Belongs to the TRAFAC class TrmE-Era-EngA-EngB-Septin-like GTPase superfamily. EngB GTPase family.</text>
</comment>
<evidence type="ECO:0000256" key="2">
    <source>
        <dbReference type="ARBA" id="ARBA00009638"/>
    </source>
</evidence>
<dbReference type="STRING" id="1612308.SAMN05444581_11058"/>
<evidence type="ECO:0000256" key="6">
    <source>
        <dbReference type="ARBA" id="ARBA00022842"/>
    </source>
</evidence>
<evidence type="ECO:0000256" key="8">
    <source>
        <dbReference type="ARBA" id="ARBA00023210"/>
    </source>
</evidence>
<sequence>MIKPAGPLPLEKTGSAASADASGDGADFFETGRKLFAKECGFIWAAADAAHLPPPGAPEIAFAGRSNVGKSSLLNALTNRKTLARTSNTPGRTRELNFFALGGDVDACDLRLVDMPGYGYAAASKQKIASWSGLMQDFLRGRARLLRVFVLIDGRHGLKPVDLEMLDLLDRCAASYQIVLTKRDEVKAAEQDVRAASVVAAIAKRPAAFPQVIFTSALTGEGIADLRAAIARLLAEAGYGRAAPGIF</sequence>
<dbReference type="GO" id="GO:0000917">
    <property type="term" value="P:division septum assembly"/>
    <property type="evidence" value="ECO:0007669"/>
    <property type="project" value="UniProtKB-KW"/>
</dbReference>
<comment type="function">
    <text evidence="10">Necessary for normal cell division and for the maintenance of normal septation.</text>
</comment>
<dbReference type="Gene3D" id="3.40.50.300">
    <property type="entry name" value="P-loop containing nucleotide triphosphate hydrolases"/>
    <property type="match status" value="1"/>
</dbReference>
<dbReference type="PANTHER" id="PTHR11649">
    <property type="entry name" value="MSS1/TRME-RELATED GTP-BINDING PROTEIN"/>
    <property type="match status" value="1"/>
</dbReference>
<evidence type="ECO:0000313" key="14">
    <source>
        <dbReference type="Proteomes" id="UP000198755"/>
    </source>
</evidence>
<gene>
    <name evidence="10" type="primary">engB</name>
    <name evidence="13" type="ORF">SAMN05444581_11058</name>
</gene>
<dbReference type="InterPro" id="IPR019987">
    <property type="entry name" value="GTP-bd_ribosome_bio_YsxC"/>
</dbReference>
<dbReference type="GO" id="GO:0005829">
    <property type="term" value="C:cytosol"/>
    <property type="evidence" value="ECO:0007669"/>
    <property type="project" value="TreeGrafter"/>
</dbReference>
<protein>
    <recommendedName>
        <fullName evidence="10">Probable GTP-binding protein EngB</fullName>
    </recommendedName>
</protein>
<keyword evidence="14" id="KW-1185">Reference proteome</keyword>
<evidence type="ECO:0000256" key="10">
    <source>
        <dbReference type="HAMAP-Rule" id="MF_00321"/>
    </source>
</evidence>
<evidence type="ECO:0000256" key="5">
    <source>
        <dbReference type="ARBA" id="ARBA00022741"/>
    </source>
</evidence>
<evidence type="ECO:0000256" key="1">
    <source>
        <dbReference type="ARBA" id="ARBA00001946"/>
    </source>
</evidence>
<dbReference type="InterPro" id="IPR006073">
    <property type="entry name" value="GTP-bd"/>
</dbReference>
<dbReference type="Proteomes" id="UP000198755">
    <property type="component" value="Unassembled WGS sequence"/>
</dbReference>
<accession>A0A1I4AF30</accession>
<evidence type="ECO:0000259" key="12">
    <source>
        <dbReference type="PROSITE" id="PS51706"/>
    </source>
</evidence>
<keyword evidence="9 10" id="KW-0131">Cell cycle</keyword>
<dbReference type="GO" id="GO:0005525">
    <property type="term" value="F:GTP binding"/>
    <property type="evidence" value="ECO:0007669"/>
    <property type="project" value="UniProtKB-UniRule"/>
</dbReference>
<dbReference type="EMBL" id="FOSN01000010">
    <property type="protein sequence ID" value="SFK54954.1"/>
    <property type="molecule type" value="Genomic_DNA"/>
</dbReference>
<evidence type="ECO:0000313" key="13">
    <source>
        <dbReference type="EMBL" id="SFK54954.1"/>
    </source>
</evidence>
<keyword evidence="6" id="KW-0460">Magnesium</keyword>
<keyword evidence="8 10" id="KW-0717">Septation</keyword>
<proteinExistence type="inferred from homology"/>
<dbReference type="PROSITE" id="PS51706">
    <property type="entry name" value="G_ENGB"/>
    <property type="match status" value="1"/>
</dbReference>
<evidence type="ECO:0000256" key="11">
    <source>
        <dbReference type="SAM" id="MobiDB-lite"/>
    </source>
</evidence>
<dbReference type="AlphaFoldDB" id="A0A1I4AF30"/>
<reference evidence="13 14" key="1">
    <citation type="submission" date="2016-10" db="EMBL/GenBank/DDBJ databases">
        <authorList>
            <person name="de Groot N.N."/>
        </authorList>
    </citation>
    <scope>NUCLEOTIDE SEQUENCE [LARGE SCALE GENOMIC DNA]</scope>
    <source>
        <strain evidence="13 14">NE2</strain>
    </source>
</reference>
<keyword evidence="3 10" id="KW-0132">Cell division</keyword>
<keyword evidence="7 10" id="KW-0342">GTP-binding</keyword>
<dbReference type="NCBIfam" id="TIGR03598">
    <property type="entry name" value="GTPase_YsxC"/>
    <property type="match status" value="1"/>
</dbReference>
<evidence type="ECO:0000256" key="7">
    <source>
        <dbReference type="ARBA" id="ARBA00023134"/>
    </source>
</evidence>
<organism evidence="13 14">
    <name type="scientific">Methylocapsa palsarum</name>
    <dbReference type="NCBI Taxonomy" id="1612308"/>
    <lineage>
        <taxon>Bacteria</taxon>
        <taxon>Pseudomonadati</taxon>
        <taxon>Pseudomonadota</taxon>
        <taxon>Alphaproteobacteria</taxon>
        <taxon>Hyphomicrobiales</taxon>
        <taxon>Beijerinckiaceae</taxon>
        <taxon>Methylocapsa</taxon>
    </lineage>
</organism>
<feature type="region of interest" description="Disordered" evidence="11">
    <location>
        <begin position="1"/>
        <end position="22"/>
    </location>
</feature>
<dbReference type="InterPro" id="IPR030393">
    <property type="entry name" value="G_ENGB_dom"/>
</dbReference>